<dbReference type="Pfam" id="PF00697">
    <property type="entry name" value="PRAI"/>
    <property type="match status" value="1"/>
</dbReference>
<evidence type="ECO:0000256" key="4">
    <source>
        <dbReference type="ARBA" id="ARBA00022272"/>
    </source>
</evidence>
<comment type="catalytic activity">
    <reaction evidence="1 9">
        <text>N-(5-phospho-beta-D-ribosyl)anthranilate = 1-(2-carboxyphenylamino)-1-deoxy-D-ribulose 5-phosphate</text>
        <dbReference type="Rhea" id="RHEA:21540"/>
        <dbReference type="ChEBI" id="CHEBI:18277"/>
        <dbReference type="ChEBI" id="CHEBI:58613"/>
        <dbReference type="EC" id="5.3.1.24"/>
    </reaction>
</comment>
<proteinExistence type="inferred from homology"/>
<sequence>MKIKVCGLKHPENIKAVSALKPDYMGFICYGASPRYIDALPADALVALPPAIHKTGVFVNETAETINLLIDRYGFDTIQLHGDESAEFSSTFREKVTVIKAFGVDNDFDFSLLENYANNVDYFMFDTKTSGYGGSGKTFDWGILNKYTLDIPFFLSGGISLDNLNEVKNITHPRFYAVDLNSRFETEPGAKSIEKLEKAFDIIKKQTITDEIRS</sequence>
<dbReference type="PANTHER" id="PTHR42894:SF1">
    <property type="entry name" value="N-(5'-PHOSPHORIBOSYL)ANTHRANILATE ISOMERASE"/>
    <property type="match status" value="1"/>
</dbReference>
<evidence type="ECO:0000256" key="8">
    <source>
        <dbReference type="ARBA" id="ARBA00023235"/>
    </source>
</evidence>
<keyword evidence="8 9" id="KW-0413">Isomerase</keyword>
<dbReference type="InterPro" id="IPR011060">
    <property type="entry name" value="RibuloseP-bd_barrel"/>
</dbReference>
<dbReference type="GO" id="GO:0004640">
    <property type="term" value="F:phosphoribosylanthranilate isomerase activity"/>
    <property type="evidence" value="ECO:0007669"/>
    <property type="project" value="UniProtKB-EC"/>
</dbReference>
<keyword evidence="6 9" id="KW-0822">Tryptophan biosynthesis</keyword>
<organism evidence="11 12">
    <name type="scientific">Mucilaginibacter pocheonensis</name>
    <dbReference type="NCBI Taxonomy" id="398050"/>
    <lineage>
        <taxon>Bacteria</taxon>
        <taxon>Pseudomonadati</taxon>
        <taxon>Bacteroidota</taxon>
        <taxon>Sphingobacteriia</taxon>
        <taxon>Sphingobacteriales</taxon>
        <taxon>Sphingobacteriaceae</taxon>
        <taxon>Mucilaginibacter</taxon>
    </lineage>
</organism>
<keyword evidence="5 9" id="KW-0028">Amino-acid biosynthesis</keyword>
<dbReference type="InterPro" id="IPR013785">
    <property type="entry name" value="Aldolase_TIM"/>
</dbReference>
<evidence type="ECO:0000313" key="11">
    <source>
        <dbReference type="EMBL" id="MDR6944870.1"/>
    </source>
</evidence>
<dbReference type="SUPFAM" id="SSF51366">
    <property type="entry name" value="Ribulose-phoshate binding barrel"/>
    <property type="match status" value="1"/>
</dbReference>
<protein>
    <recommendedName>
        <fullName evidence="4 9">N-(5'-phosphoribosyl)anthranilate isomerase</fullName>
        <shortName evidence="9">PRAI</shortName>
        <ecNumber evidence="3 9">5.3.1.24</ecNumber>
    </recommendedName>
</protein>
<dbReference type="Proteomes" id="UP001247620">
    <property type="component" value="Unassembled WGS sequence"/>
</dbReference>
<dbReference type="EMBL" id="JAVDUU010000004">
    <property type="protein sequence ID" value="MDR6944870.1"/>
    <property type="molecule type" value="Genomic_DNA"/>
</dbReference>
<evidence type="ECO:0000256" key="6">
    <source>
        <dbReference type="ARBA" id="ARBA00022822"/>
    </source>
</evidence>
<dbReference type="PANTHER" id="PTHR42894">
    <property type="entry name" value="N-(5'-PHOSPHORIBOSYL)ANTHRANILATE ISOMERASE"/>
    <property type="match status" value="1"/>
</dbReference>
<dbReference type="Gene3D" id="3.20.20.70">
    <property type="entry name" value="Aldolase class I"/>
    <property type="match status" value="1"/>
</dbReference>
<feature type="domain" description="N-(5'phosphoribosyl) anthranilate isomerase (PRAI)" evidence="10">
    <location>
        <begin position="4"/>
        <end position="200"/>
    </location>
</feature>
<dbReference type="RefSeq" id="WP_310101815.1">
    <property type="nucleotide sequence ID" value="NZ_JAVDUU010000004.1"/>
</dbReference>
<evidence type="ECO:0000256" key="1">
    <source>
        <dbReference type="ARBA" id="ARBA00001164"/>
    </source>
</evidence>
<comment type="pathway">
    <text evidence="2 9">Amino-acid biosynthesis; L-tryptophan biosynthesis; L-tryptophan from chorismate: step 3/5.</text>
</comment>
<gene>
    <name evidence="9" type="primary">trpF</name>
    <name evidence="11" type="ORF">J2W55_004730</name>
</gene>
<accession>A0ABU1TI21</accession>
<evidence type="ECO:0000259" key="10">
    <source>
        <dbReference type="Pfam" id="PF00697"/>
    </source>
</evidence>
<name>A0ABU1TI21_9SPHI</name>
<dbReference type="CDD" id="cd00405">
    <property type="entry name" value="PRAI"/>
    <property type="match status" value="1"/>
</dbReference>
<comment type="similarity">
    <text evidence="9">Belongs to the TrpF family.</text>
</comment>
<evidence type="ECO:0000256" key="5">
    <source>
        <dbReference type="ARBA" id="ARBA00022605"/>
    </source>
</evidence>
<evidence type="ECO:0000256" key="2">
    <source>
        <dbReference type="ARBA" id="ARBA00004664"/>
    </source>
</evidence>
<keyword evidence="12" id="KW-1185">Reference proteome</keyword>
<reference evidence="11 12" key="1">
    <citation type="submission" date="2023-07" db="EMBL/GenBank/DDBJ databases">
        <title>Sorghum-associated microbial communities from plants grown in Nebraska, USA.</title>
        <authorList>
            <person name="Schachtman D."/>
        </authorList>
    </citation>
    <scope>NUCLEOTIDE SEQUENCE [LARGE SCALE GENOMIC DNA]</scope>
    <source>
        <strain evidence="11 12">3262</strain>
    </source>
</reference>
<evidence type="ECO:0000256" key="7">
    <source>
        <dbReference type="ARBA" id="ARBA00023141"/>
    </source>
</evidence>
<evidence type="ECO:0000313" key="12">
    <source>
        <dbReference type="Proteomes" id="UP001247620"/>
    </source>
</evidence>
<evidence type="ECO:0000256" key="3">
    <source>
        <dbReference type="ARBA" id="ARBA00012572"/>
    </source>
</evidence>
<comment type="caution">
    <text evidence="11">The sequence shown here is derived from an EMBL/GenBank/DDBJ whole genome shotgun (WGS) entry which is preliminary data.</text>
</comment>
<dbReference type="HAMAP" id="MF_00135">
    <property type="entry name" value="PRAI"/>
    <property type="match status" value="1"/>
</dbReference>
<evidence type="ECO:0000256" key="9">
    <source>
        <dbReference type="HAMAP-Rule" id="MF_00135"/>
    </source>
</evidence>
<dbReference type="InterPro" id="IPR001240">
    <property type="entry name" value="PRAI_dom"/>
</dbReference>
<dbReference type="InterPro" id="IPR044643">
    <property type="entry name" value="TrpF_fam"/>
</dbReference>
<dbReference type="EC" id="5.3.1.24" evidence="3 9"/>
<keyword evidence="7 9" id="KW-0057">Aromatic amino acid biosynthesis</keyword>